<dbReference type="InterPro" id="IPR000866">
    <property type="entry name" value="AhpC/TSA"/>
</dbReference>
<evidence type="ECO:0000313" key="4">
    <source>
        <dbReference type="Proteomes" id="UP000237423"/>
    </source>
</evidence>
<dbReference type="PROSITE" id="PS00194">
    <property type="entry name" value="THIOREDOXIN_1"/>
    <property type="match status" value="1"/>
</dbReference>
<dbReference type="InterPro" id="IPR017937">
    <property type="entry name" value="Thioredoxin_CS"/>
</dbReference>
<keyword evidence="1" id="KW-0676">Redox-active center</keyword>
<dbReference type="InterPro" id="IPR036249">
    <property type="entry name" value="Thioredoxin-like_sf"/>
</dbReference>
<dbReference type="Pfam" id="PF00578">
    <property type="entry name" value="AhpC-TSA"/>
    <property type="match status" value="1"/>
</dbReference>
<dbReference type="SUPFAM" id="SSF52833">
    <property type="entry name" value="Thioredoxin-like"/>
    <property type="match status" value="1"/>
</dbReference>
<evidence type="ECO:0000313" key="3">
    <source>
        <dbReference type="EMBL" id="POZ52144.1"/>
    </source>
</evidence>
<protein>
    <submittedName>
        <fullName evidence="3">TlpA family protein disulfide reductase</fullName>
    </submittedName>
</protein>
<dbReference type="InterPro" id="IPR013766">
    <property type="entry name" value="Thioredoxin_domain"/>
</dbReference>
<evidence type="ECO:0000259" key="2">
    <source>
        <dbReference type="PROSITE" id="PS51352"/>
    </source>
</evidence>
<dbReference type="RefSeq" id="WP_103973898.1">
    <property type="nucleotide sequence ID" value="NZ_PGFZ01000003.1"/>
</dbReference>
<reference evidence="3 4" key="1">
    <citation type="submission" date="2017-11" db="EMBL/GenBank/DDBJ databases">
        <title>Draft Genome Sequence of Methylobacter psychrotolerans Sph1T, an Obligate Methanotroph from Low-Temperature Environments.</title>
        <authorList>
            <person name="Oshkin I.Y."/>
            <person name="Miroshnikov K."/>
            <person name="Belova S.E."/>
            <person name="Korzhenkov A."/>
            <person name="Toshchakov S.V."/>
            <person name="Dedysh S.N."/>
        </authorList>
    </citation>
    <scope>NUCLEOTIDE SEQUENCE [LARGE SCALE GENOMIC DNA]</scope>
    <source>
        <strain evidence="3 4">Sph1</strain>
    </source>
</reference>
<evidence type="ECO:0000256" key="1">
    <source>
        <dbReference type="ARBA" id="ARBA00023284"/>
    </source>
</evidence>
<name>A0A2S5CMY2_9GAMM</name>
<dbReference type="AlphaFoldDB" id="A0A2S5CMY2"/>
<dbReference type="GO" id="GO:0016209">
    <property type="term" value="F:antioxidant activity"/>
    <property type="evidence" value="ECO:0007669"/>
    <property type="project" value="InterPro"/>
</dbReference>
<sequence>MKNTGLILLAAVFALAAGILTKHLLTSLANTEPTPMPAFTLSDLAGKTHSSAEWQGKILVVNFWATWCPPCRKEIPTFVALQNQWASQGVVFLGIAIDEAKAVKNFHEDMAINYPLLLAETTGAALAREFGDAMEAVPYTVIVNQQGQIIYRKPGEVSKDDLIFQITPLLTPQK</sequence>
<dbReference type="Proteomes" id="UP000237423">
    <property type="component" value="Unassembled WGS sequence"/>
</dbReference>
<dbReference type="Gene3D" id="3.40.30.10">
    <property type="entry name" value="Glutaredoxin"/>
    <property type="match status" value="1"/>
</dbReference>
<organism evidence="3 4">
    <name type="scientific">Methylovulum psychrotolerans</name>
    <dbReference type="NCBI Taxonomy" id="1704499"/>
    <lineage>
        <taxon>Bacteria</taxon>
        <taxon>Pseudomonadati</taxon>
        <taxon>Pseudomonadota</taxon>
        <taxon>Gammaproteobacteria</taxon>
        <taxon>Methylococcales</taxon>
        <taxon>Methylococcaceae</taxon>
        <taxon>Methylovulum</taxon>
    </lineage>
</organism>
<comment type="caution">
    <text evidence="3">The sequence shown here is derived from an EMBL/GenBank/DDBJ whole genome shotgun (WGS) entry which is preliminary data.</text>
</comment>
<dbReference type="CDD" id="cd02966">
    <property type="entry name" value="TlpA_like_family"/>
    <property type="match status" value="1"/>
</dbReference>
<accession>A0A2S5CMY2</accession>
<gene>
    <name evidence="3" type="ORF">AADEFJLK_01614</name>
</gene>
<dbReference type="GO" id="GO:0015036">
    <property type="term" value="F:disulfide oxidoreductase activity"/>
    <property type="evidence" value="ECO:0007669"/>
    <property type="project" value="UniProtKB-ARBA"/>
</dbReference>
<dbReference type="InterPro" id="IPR050553">
    <property type="entry name" value="Thioredoxin_ResA/DsbE_sf"/>
</dbReference>
<proteinExistence type="predicted"/>
<dbReference type="PROSITE" id="PS51352">
    <property type="entry name" value="THIOREDOXIN_2"/>
    <property type="match status" value="1"/>
</dbReference>
<dbReference type="PANTHER" id="PTHR42852">
    <property type="entry name" value="THIOL:DISULFIDE INTERCHANGE PROTEIN DSBE"/>
    <property type="match status" value="1"/>
</dbReference>
<dbReference type="EMBL" id="PGFZ01000003">
    <property type="protein sequence ID" value="POZ52144.1"/>
    <property type="molecule type" value="Genomic_DNA"/>
</dbReference>
<dbReference type="PANTHER" id="PTHR42852:SF18">
    <property type="entry name" value="CHROMOSOME UNDETERMINED SCAFFOLD_47, WHOLE GENOME SHOTGUN SEQUENCE"/>
    <property type="match status" value="1"/>
</dbReference>
<feature type="domain" description="Thioredoxin" evidence="2">
    <location>
        <begin position="30"/>
        <end position="171"/>
    </location>
</feature>